<dbReference type="PANTHER" id="PTHR47510:SF3">
    <property type="entry name" value="ENDO_EXONUCLEASE_PHOSPHATASE DOMAIN-CONTAINING PROTEIN"/>
    <property type="match status" value="1"/>
</dbReference>
<dbReference type="InterPro" id="IPR043502">
    <property type="entry name" value="DNA/RNA_pol_sf"/>
</dbReference>
<organism evidence="3 4">
    <name type="scientific">Branchiostoma lanceolatum</name>
    <name type="common">Common lancelet</name>
    <name type="synonym">Amphioxus lanceolatum</name>
    <dbReference type="NCBI Taxonomy" id="7740"/>
    <lineage>
        <taxon>Eukaryota</taxon>
        <taxon>Metazoa</taxon>
        <taxon>Chordata</taxon>
        <taxon>Cephalochordata</taxon>
        <taxon>Leptocardii</taxon>
        <taxon>Amphioxiformes</taxon>
        <taxon>Branchiostomatidae</taxon>
        <taxon>Branchiostoma</taxon>
    </lineage>
</organism>
<keyword evidence="1" id="KW-0238">DNA-binding</keyword>
<evidence type="ECO:0000256" key="1">
    <source>
        <dbReference type="ARBA" id="ARBA00023125"/>
    </source>
</evidence>
<dbReference type="SUPFAM" id="SSF56672">
    <property type="entry name" value="DNA/RNA polymerases"/>
    <property type="match status" value="1"/>
</dbReference>
<dbReference type="Gene3D" id="1.10.150.130">
    <property type="match status" value="1"/>
</dbReference>
<dbReference type="CDD" id="cd01650">
    <property type="entry name" value="RT_nLTR_like"/>
    <property type="match status" value="1"/>
</dbReference>
<protein>
    <submittedName>
        <fullName evidence="3">Hypp4473 protein</fullName>
    </submittedName>
</protein>
<evidence type="ECO:0000313" key="3">
    <source>
        <dbReference type="EMBL" id="CAH1270865.1"/>
    </source>
</evidence>
<dbReference type="Proteomes" id="UP000838412">
    <property type="component" value="Chromosome 8"/>
</dbReference>
<evidence type="ECO:0000259" key="2">
    <source>
        <dbReference type="PROSITE" id="PS50878"/>
    </source>
</evidence>
<keyword evidence="4" id="KW-1185">Reference proteome</keyword>
<dbReference type="GO" id="GO:0003677">
    <property type="term" value="F:DNA binding"/>
    <property type="evidence" value="ECO:0007669"/>
    <property type="project" value="UniProtKB-KW"/>
</dbReference>
<dbReference type="InterPro" id="IPR000477">
    <property type="entry name" value="RT_dom"/>
</dbReference>
<dbReference type="PANTHER" id="PTHR47510">
    <property type="entry name" value="REVERSE TRANSCRIPTASE DOMAIN-CONTAINING PROTEIN"/>
    <property type="match status" value="1"/>
</dbReference>
<name>A0A8K0A9S8_BRALA</name>
<dbReference type="AlphaFoldDB" id="A0A8K0A9S8"/>
<dbReference type="SUPFAM" id="SSF47823">
    <property type="entry name" value="lambda integrase-like, N-terminal domain"/>
    <property type="match status" value="1"/>
</dbReference>
<dbReference type="Pfam" id="PF00078">
    <property type="entry name" value="RVT_1"/>
    <property type="match status" value="1"/>
</dbReference>
<dbReference type="EMBL" id="OV696693">
    <property type="protein sequence ID" value="CAH1270865.1"/>
    <property type="molecule type" value="Genomic_DNA"/>
</dbReference>
<dbReference type="OrthoDB" id="10060908at2759"/>
<dbReference type="PROSITE" id="PS50878">
    <property type="entry name" value="RT_POL"/>
    <property type="match status" value="1"/>
</dbReference>
<dbReference type="InterPro" id="IPR010998">
    <property type="entry name" value="Integrase_recombinase_N"/>
</dbReference>
<proteinExistence type="predicted"/>
<reference evidence="3" key="1">
    <citation type="submission" date="2022-01" db="EMBL/GenBank/DDBJ databases">
        <authorList>
            <person name="Braso-Vives M."/>
        </authorList>
    </citation>
    <scope>NUCLEOTIDE SEQUENCE</scope>
</reference>
<evidence type="ECO:0000313" key="4">
    <source>
        <dbReference type="Proteomes" id="UP000838412"/>
    </source>
</evidence>
<gene>
    <name evidence="3" type="primary">Hypp4473</name>
    <name evidence="3" type="ORF">BLAG_LOCUS23036</name>
</gene>
<accession>A0A8K0A9S8</accession>
<feature type="domain" description="Reverse transcriptase" evidence="2">
    <location>
        <begin position="222"/>
        <end position="484"/>
    </location>
</feature>
<sequence>MRRLGLALNLTDFSQVEDSQHAEIKVQTLYSILRPILDRLLPLKKGKVTSQDKAWITPRIKGLIAERQKAFMSGETNGYNKLRNKVQYCLKRAKRSFFKKEVGQMKLGGTHWFSTVKALIGASKPRGNSMLATAADTSAQCESFSKHFASVWSSVHRVILSPMDVADQLSHRTIPELSNGQVKAQLKRVNPRKATGGDHIPPWVLSIFHEELALVMCNIYNACLQQGVFPMEWKEELVVLVPKTPKPNGPEEFRRISLTSSFGKVLEVFLRYLLLQDTNHLIHDSQHGFRRGRSTISALIHTTQYWYNAVNSFPKLDVHVAFIDFSRAFDTIDHDSLLHSLSHMGIRLDLWRCLCSYLSDRVQRVKWGMSISKARPLLAGTLQGGILSPTLFIIGMNSLDQGIPPNITPVKYADDLTNSEFLMASMSGLMSANAKKTKYMVISCILDSEASLDADIRLYRSGTYADSTKAIYKSQRRAYLRFWLYHQYVPVLATTKNLCRYAVFLVRTLRYNSIVNYLNIVRRLHQEAGLANPQHDNWLIQTTLRGIRRIHGDCVTQKLPITPDILRAMYPQLDFTQAKHVVFWAACLVGFFSFFRKSNLLPKTPKSFDSVQHLCRKDFRFFEWGAVITVRWSKTIHFFLSFMSHAKTGEGRGKGGE</sequence>